<evidence type="ECO:0000313" key="3">
    <source>
        <dbReference type="Proteomes" id="UP000805085"/>
    </source>
</evidence>
<dbReference type="Proteomes" id="UP000805085">
    <property type="component" value="Unassembled WGS sequence"/>
</dbReference>
<name>A0ABX2E394_9FLAO</name>
<reference evidence="2 3" key="1">
    <citation type="journal article" date="2015" name="Int. J. Syst. Evol. Microbiol.">
        <title>Winogradskyella litoriviva sp. nov., isolated from coastal seawater.</title>
        <authorList>
            <person name="Nedashkovskaya O.I."/>
            <person name="Kukhlevskiy A.D."/>
            <person name="Zhukova N.V."/>
            <person name="Kim S.J."/>
            <person name="Rhee S.K."/>
            <person name="Mikhailov V.V."/>
        </authorList>
    </citation>
    <scope>NUCLEOTIDE SEQUENCE [LARGE SCALE GENOMIC DNA]</scope>
    <source>
        <strain evidence="2 3">KMM6491</strain>
    </source>
</reference>
<gene>
    <name evidence="2" type="ORF">HNV10_04900</name>
</gene>
<comment type="caution">
    <text evidence="2">The sequence shown here is derived from an EMBL/GenBank/DDBJ whole genome shotgun (WGS) entry which is preliminary data.</text>
</comment>
<dbReference type="SUPFAM" id="SSF56925">
    <property type="entry name" value="OMPA-like"/>
    <property type="match status" value="1"/>
</dbReference>
<evidence type="ECO:0000313" key="2">
    <source>
        <dbReference type="EMBL" id="NRD22567.1"/>
    </source>
</evidence>
<dbReference type="InterPro" id="IPR011250">
    <property type="entry name" value="OMP/PagP_B-barrel"/>
</dbReference>
<organism evidence="2 3">
    <name type="scientific">Winogradskyella litoriviva</name>
    <dbReference type="NCBI Taxonomy" id="1220182"/>
    <lineage>
        <taxon>Bacteria</taxon>
        <taxon>Pseudomonadati</taxon>
        <taxon>Bacteroidota</taxon>
        <taxon>Flavobacteriia</taxon>
        <taxon>Flavobacteriales</taxon>
        <taxon>Flavobacteriaceae</taxon>
        <taxon>Winogradskyella</taxon>
    </lineage>
</organism>
<evidence type="ECO:0000259" key="1">
    <source>
        <dbReference type="Pfam" id="PF13568"/>
    </source>
</evidence>
<protein>
    <submittedName>
        <fullName evidence="2">PorT family protein</fullName>
    </submittedName>
</protein>
<dbReference type="EMBL" id="JABRWQ010000002">
    <property type="protein sequence ID" value="NRD22567.1"/>
    <property type="molecule type" value="Genomic_DNA"/>
</dbReference>
<dbReference type="RefSeq" id="WP_173300238.1">
    <property type="nucleotide sequence ID" value="NZ_JABRWQ010000002.1"/>
</dbReference>
<accession>A0ABX2E394</accession>
<feature type="domain" description="Outer membrane protein beta-barrel" evidence="1">
    <location>
        <begin position="86"/>
        <end position="154"/>
    </location>
</feature>
<dbReference type="Pfam" id="PF13568">
    <property type="entry name" value="OMP_b-brl_2"/>
    <property type="match status" value="1"/>
</dbReference>
<keyword evidence="3" id="KW-1185">Reference proteome</keyword>
<sequence>MKKLLLSSVIFITFFTAIHSQEQNQFTKNQTTFGFKGGLNQSYISANNTPGYQGLEFYGGFFSETRLSEKWSFQNELLFSFTDDYHFIEVPLFLKYNFNEKLSLFAGPKLDFLVDEVSDGEKFDPLGLSLEIGVQYNFAKRFFVEGRYGYSFTNQVDFGEFYSGARRTLRFGVGYKF</sequence>
<proteinExistence type="predicted"/>
<dbReference type="InterPro" id="IPR025665">
    <property type="entry name" value="Beta-barrel_OMP_2"/>
</dbReference>